<protein>
    <submittedName>
        <fullName evidence="2">Uncharacterized protein</fullName>
    </submittedName>
</protein>
<organism evidence="2 3">
    <name type="scientific">Crepidotus variabilis</name>
    <dbReference type="NCBI Taxonomy" id="179855"/>
    <lineage>
        <taxon>Eukaryota</taxon>
        <taxon>Fungi</taxon>
        <taxon>Dikarya</taxon>
        <taxon>Basidiomycota</taxon>
        <taxon>Agaricomycotina</taxon>
        <taxon>Agaricomycetes</taxon>
        <taxon>Agaricomycetidae</taxon>
        <taxon>Agaricales</taxon>
        <taxon>Agaricineae</taxon>
        <taxon>Crepidotaceae</taxon>
        <taxon>Crepidotus</taxon>
    </lineage>
</organism>
<proteinExistence type="predicted"/>
<dbReference type="OrthoDB" id="3023920at2759"/>
<sequence length="106" mass="11421">MFYAGSVGSTVMTAGIPGARHYVQAAPMSAVMPGQHYYPAMHSAPVGYPMTAAPTMMYNSPQYAHASPYGYYGGQPTVIVSSPPSRRHRSRSRPRHGHSSGFLGYL</sequence>
<dbReference type="AlphaFoldDB" id="A0A9P6EKV6"/>
<name>A0A9P6EKV6_9AGAR</name>
<feature type="region of interest" description="Disordered" evidence="1">
    <location>
        <begin position="80"/>
        <end position="106"/>
    </location>
</feature>
<reference evidence="2" key="1">
    <citation type="submission" date="2020-11" db="EMBL/GenBank/DDBJ databases">
        <authorList>
            <consortium name="DOE Joint Genome Institute"/>
            <person name="Ahrendt S."/>
            <person name="Riley R."/>
            <person name="Andreopoulos W."/>
            <person name="Labutti K."/>
            <person name="Pangilinan J."/>
            <person name="Ruiz-Duenas F.J."/>
            <person name="Barrasa J.M."/>
            <person name="Sanchez-Garcia M."/>
            <person name="Camarero S."/>
            <person name="Miyauchi S."/>
            <person name="Serrano A."/>
            <person name="Linde D."/>
            <person name="Babiker R."/>
            <person name="Drula E."/>
            <person name="Ayuso-Fernandez I."/>
            <person name="Pacheco R."/>
            <person name="Padilla G."/>
            <person name="Ferreira P."/>
            <person name="Barriuso J."/>
            <person name="Kellner H."/>
            <person name="Castanera R."/>
            <person name="Alfaro M."/>
            <person name="Ramirez L."/>
            <person name="Pisabarro A.G."/>
            <person name="Kuo A."/>
            <person name="Tritt A."/>
            <person name="Lipzen A."/>
            <person name="He G."/>
            <person name="Yan M."/>
            <person name="Ng V."/>
            <person name="Cullen D."/>
            <person name="Martin F."/>
            <person name="Rosso M.-N."/>
            <person name="Henrissat B."/>
            <person name="Hibbett D."/>
            <person name="Martinez A.T."/>
            <person name="Grigoriev I.V."/>
        </authorList>
    </citation>
    <scope>NUCLEOTIDE SEQUENCE</scope>
    <source>
        <strain evidence="2">CBS 506.95</strain>
    </source>
</reference>
<keyword evidence="3" id="KW-1185">Reference proteome</keyword>
<feature type="compositionally biased region" description="Basic residues" evidence="1">
    <location>
        <begin position="85"/>
        <end position="98"/>
    </location>
</feature>
<evidence type="ECO:0000256" key="1">
    <source>
        <dbReference type="SAM" id="MobiDB-lite"/>
    </source>
</evidence>
<comment type="caution">
    <text evidence="2">The sequence shown here is derived from an EMBL/GenBank/DDBJ whole genome shotgun (WGS) entry which is preliminary data.</text>
</comment>
<gene>
    <name evidence="2" type="ORF">CPB83DRAFT_850285</name>
</gene>
<dbReference type="Proteomes" id="UP000807306">
    <property type="component" value="Unassembled WGS sequence"/>
</dbReference>
<evidence type="ECO:0000313" key="2">
    <source>
        <dbReference type="EMBL" id="KAF9530774.1"/>
    </source>
</evidence>
<evidence type="ECO:0000313" key="3">
    <source>
        <dbReference type="Proteomes" id="UP000807306"/>
    </source>
</evidence>
<accession>A0A9P6EKV6</accession>
<dbReference type="EMBL" id="MU157838">
    <property type="protein sequence ID" value="KAF9530774.1"/>
    <property type="molecule type" value="Genomic_DNA"/>
</dbReference>